<name>A0ABS1EPS9_9CLOT</name>
<keyword evidence="8" id="KW-0067">ATP-binding</keyword>
<dbReference type="InterPro" id="IPR040442">
    <property type="entry name" value="Pyrv_kinase-like_dom_sf"/>
</dbReference>
<evidence type="ECO:0000256" key="9">
    <source>
        <dbReference type="ARBA" id="ARBA00022842"/>
    </source>
</evidence>
<dbReference type="EC" id="2.7.1.40" evidence="3"/>
<comment type="similarity">
    <text evidence="2">Belongs to the pyruvate kinase family.</text>
</comment>
<accession>A0ABS1EPS9</accession>
<gene>
    <name evidence="13" type="ORF">JHL18_11790</name>
</gene>
<dbReference type="Pfam" id="PF00224">
    <property type="entry name" value="PK"/>
    <property type="match status" value="1"/>
</dbReference>
<evidence type="ECO:0000256" key="1">
    <source>
        <dbReference type="ARBA" id="ARBA00004997"/>
    </source>
</evidence>
<dbReference type="Gene3D" id="3.20.20.60">
    <property type="entry name" value="Phosphoenolpyruvate-binding domains"/>
    <property type="match status" value="1"/>
</dbReference>
<evidence type="ECO:0000313" key="14">
    <source>
        <dbReference type="Proteomes" id="UP000596739"/>
    </source>
</evidence>
<proteinExistence type="inferred from homology"/>
<organism evidence="13 14">
    <name type="scientific">Clostridium yunnanense</name>
    <dbReference type="NCBI Taxonomy" id="2800325"/>
    <lineage>
        <taxon>Bacteria</taxon>
        <taxon>Bacillati</taxon>
        <taxon>Bacillota</taxon>
        <taxon>Clostridia</taxon>
        <taxon>Eubacteriales</taxon>
        <taxon>Clostridiaceae</taxon>
        <taxon>Clostridium</taxon>
    </lineage>
</organism>
<evidence type="ECO:0000259" key="12">
    <source>
        <dbReference type="Pfam" id="PF00224"/>
    </source>
</evidence>
<keyword evidence="11" id="KW-0670">Pyruvate</keyword>
<dbReference type="InterPro" id="IPR001697">
    <property type="entry name" value="Pyr_Knase"/>
</dbReference>
<dbReference type="Proteomes" id="UP000596739">
    <property type="component" value="Unassembled WGS sequence"/>
</dbReference>
<dbReference type="InterPro" id="IPR015793">
    <property type="entry name" value="Pyrv_Knase_brl"/>
</dbReference>
<evidence type="ECO:0000256" key="10">
    <source>
        <dbReference type="ARBA" id="ARBA00023152"/>
    </source>
</evidence>
<evidence type="ECO:0000256" key="5">
    <source>
        <dbReference type="ARBA" id="ARBA00022723"/>
    </source>
</evidence>
<evidence type="ECO:0000256" key="4">
    <source>
        <dbReference type="ARBA" id="ARBA00022679"/>
    </source>
</evidence>
<keyword evidence="9" id="KW-0460">Magnesium</keyword>
<dbReference type="SUPFAM" id="SSF51621">
    <property type="entry name" value="Phosphoenolpyruvate/pyruvate domain"/>
    <property type="match status" value="1"/>
</dbReference>
<evidence type="ECO:0000256" key="8">
    <source>
        <dbReference type="ARBA" id="ARBA00022840"/>
    </source>
</evidence>
<evidence type="ECO:0000256" key="7">
    <source>
        <dbReference type="ARBA" id="ARBA00022777"/>
    </source>
</evidence>
<keyword evidence="7" id="KW-0418">Kinase</keyword>
<sequence length="313" mass="36285">MKEMATPIITIDHKYSLEDLKFVLSIGIRCFRLNPARIGIENSLQVYSLVKDIEKDTFFFFDTAGNKQRIKKQYNDKDDFFYVRILNGESRDAYFFISSMLFKETSKGDILVLRGNEKIELLVEEKNGTVITARFILPQRYEVKDRTHVYIKNKYMPCEHLNQIDKNIIETFKEKGTICLSFADSPAIAREARDMIGKSQLFAKIESPVGMKNALDILEHVDGIVVGRDDLTAFYTPSEIHRITQHLINLCYEYNKISVPASNYFLSLLTAGTLNEEDRGKLRDVMYCSNYIYINETVMNKEHGFIKQVINNF</sequence>
<comment type="pathway">
    <text evidence="1">Carbohydrate degradation; glycolysis; pyruvate from D-glyceraldehyde 3-phosphate: step 5/5.</text>
</comment>
<dbReference type="Gene3D" id="2.40.33.10">
    <property type="entry name" value="PK beta-barrel domain-like"/>
    <property type="match status" value="1"/>
</dbReference>
<dbReference type="PANTHER" id="PTHR11817">
    <property type="entry name" value="PYRUVATE KINASE"/>
    <property type="match status" value="1"/>
</dbReference>
<keyword evidence="5" id="KW-0479">Metal-binding</keyword>
<dbReference type="EMBL" id="JAENHN010000037">
    <property type="protein sequence ID" value="MBK1811308.1"/>
    <property type="molecule type" value="Genomic_DNA"/>
</dbReference>
<protein>
    <recommendedName>
        <fullName evidence="3">pyruvate kinase</fullName>
        <ecNumber evidence="3">2.7.1.40</ecNumber>
    </recommendedName>
</protein>
<keyword evidence="14" id="KW-1185">Reference proteome</keyword>
<evidence type="ECO:0000256" key="11">
    <source>
        <dbReference type="ARBA" id="ARBA00023317"/>
    </source>
</evidence>
<evidence type="ECO:0000256" key="2">
    <source>
        <dbReference type="ARBA" id="ARBA00008663"/>
    </source>
</evidence>
<evidence type="ECO:0000256" key="3">
    <source>
        <dbReference type="ARBA" id="ARBA00012142"/>
    </source>
</evidence>
<feature type="domain" description="Pyruvate kinase barrel" evidence="12">
    <location>
        <begin position="59"/>
        <end position="269"/>
    </location>
</feature>
<keyword evidence="10" id="KW-0324">Glycolysis</keyword>
<dbReference type="RefSeq" id="WP_200269391.1">
    <property type="nucleotide sequence ID" value="NZ_JAENHN010000037.1"/>
</dbReference>
<reference evidence="14" key="1">
    <citation type="submission" date="2021-01" db="EMBL/GenBank/DDBJ databases">
        <title>Genome public.</title>
        <authorList>
            <person name="Liu C."/>
            <person name="Sun Q."/>
        </authorList>
    </citation>
    <scope>NUCLEOTIDE SEQUENCE [LARGE SCALE GENOMIC DNA]</scope>
    <source>
        <strain evidence="14">YIM B02505</strain>
    </source>
</reference>
<evidence type="ECO:0000256" key="6">
    <source>
        <dbReference type="ARBA" id="ARBA00022741"/>
    </source>
</evidence>
<comment type="caution">
    <text evidence="13">The sequence shown here is derived from an EMBL/GenBank/DDBJ whole genome shotgun (WGS) entry which is preliminary data.</text>
</comment>
<evidence type="ECO:0000313" key="13">
    <source>
        <dbReference type="EMBL" id="MBK1811308.1"/>
    </source>
</evidence>
<dbReference type="InterPro" id="IPR015813">
    <property type="entry name" value="Pyrv/PenolPyrv_kinase-like_dom"/>
</dbReference>
<keyword evidence="6" id="KW-0547">Nucleotide-binding</keyword>
<keyword evidence="4" id="KW-0808">Transferase</keyword>
<dbReference type="InterPro" id="IPR015806">
    <property type="entry name" value="Pyrv_Knase_insert_dom_sf"/>
</dbReference>